<dbReference type="HOGENOM" id="CLU_000178_11_0_1"/>
<dbReference type="GO" id="GO:0006281">
    <property type="term" value="P:DNA repair"/>
    <property type="evidence" value="ECO:0007669"/>
    <property type="project" value="InterPro"/>
</dbReference>
<evidence type="ECO:0000256" key="10">
    <source>
        <dbReference type="ARBA" id="ARBA00022763"/>
    </source>
</evidence>
<evidence type="ECO:0000259" key="23">
    <source>
        <dbReference type="PROSITE" id="PS51189"/>
    </source>
</evidence>
<dbReference type="InterPro" id="IPR003152">
    <property type="entry name" value="FATC_dom"/>
</dbReference>
<evidence type="ECO:0000256" key="19">
    <source>
        <dbReference type="ARBA" id="ARBA00047899"/>
    </source>
</evidence>
<feature type="region of interest" description="Disordered" evidence="21">
    <location>
        <begin position="976"/>
        <end position="1005"/>
    </location>
</feature>
<evidence type="ECO:0000256" key="2">
    <source>
        <dbReference type="ARBA" id="ARBA00010769"/>
    </source>
</evidence>
<feature type="region of interest" description="Disordered" evidence="21">
    <location>
        <begin position="3056"/>
        <end position="3096"/>
    </location>
</feature>
<feature type="domain" description="FAT" evidence="23">
    <location>
        <begin position="2022"/>
        <end position="2640"/>
    </location>
</feature>
<dbReference type="Pfam" id="PF11640">
    <property type="entry name" value="TAN"/>
    <property type="match status" value="1"/>
</dbReference>
<evidence type="ECO:0000256" key="16">
    <source>
        <dbReference type="ARBA" id="ARBA00030222"/>
    </source>
</evidence>
<comment type="catalytic activity">
    <reaction evidence="20">
        <text>L-seryl-[protein] + ATP = O-phospho-L-seryl-[protein] + ADP + H(+)</text>
        <dbReference type="Rhea" id="RHEA:17989"/>
        <dbReference type="Rhea" id="RHEA-COMP:9863"/>
        <dbReference type="Rhea" id="RHEA-COMP:11604"/>
        <dbReference type="ChEBI" id="CHEBI:15378"/>
        <dbReference type="ChEBI" id="CHEBI:29999"/>
        <dbReference type="ChEBI" id="CHEBI:30616"/>
        <dbReference type="ChEBI" id="CHEBI:83421"/>
        <dbReference type="ChEBI" id="CHEBI:456216"/>
        <dbReference type="EC" id="2.7.11.1"/>
    </reaction>
</comment>
<dbReference type="Pfam" id="PF00454">
    <property type="entry name" value="PI3_PI4_kinase"/>
    <property type="match status" value="1"/>
</dbReference>
<evidence type="ECO:0000256" key="15">
    <source>
        <dbReference type="ARBA" id="ARBA00030020"/>
    </source>
</evidence>
<sequence length="3162" mass="346866">MAFSLQDALLQIRSDKIKERQQGLEALEHIFSNQDVVDNLDVKRDGKPWIKAFESLFACVLAEKAVCIRKGSFHDAQPIALARLQRAAQTLRSLVEKSAPLWARKVVKLNVTHILQMLNHRGTLLRPIAPAYMSALCAILKHQHHVDHIEPEDWQAAASLCFNILLSRDLDVSVAPRDPAQWLASLATSASSTPQQRGLSLEDAVIAECLRHLMASTVAPLLGPQGHGLSLLADYTRFLLAFPAESSAHLPAMTGLVTLLEHLELNHTREVIFASLSLRPTILALWRTKNHLLKVQLLLFLRIVVPLLASFATEKSEVASPQDHASNSSLRSEAVSFLELIHEALLRDPDTRWALDPIKLDALVFHWPLREASTSTLSATALSTPAFYLGPYSSEQDSVAWCRVHLQVDIVDALTSLEAEQHEHGTSAPNLNRQGEHVEPPPSSAGTQREALRPRPSSNGKRAPESASSSPQKRRRTSPTEAPGPTDRSCIAHLIETISNAGSTPNGGAAVRLCALQLLTFVLLTRPALVDSTLDQIREVMLVVASDTDNLLVSWSLVGLAAVALASRTTKSGDGDGKLGSQSAHPSMHAWGIAVRKLQNPETCRAAAFLLSILLTSAELPDTVLQPEISRLVAEDDLQGPPILCDTVCHLMTVLLHRTSSSRTYQHLDARSKIATWFASSYSPADAFRSSTHLAGGRLNNLFLPYYDLVRLVGCIIAEREPDCADPRTTLTRTDDVTEMLRRRARVEPLRELTLRSKAMQTPTATIDVDSNVAEAEVSLLSIESFNRMSVVLDRKIDACLAVLDSHVSETDAVQILPYQAAIASMHAAILSIDVWSRTTSQSSSQRDSRIKRCCHLVTSIIDTASQSRNPLAHGGDLVLQQLSLLDPFNHLDTSPDTTPNELLAHPGMASGIASRPETALTTERPVSAFPRSGFDRSQRLWRAIQEAGMLGAISSSCEQLLKAVLLAEEGADTESASVATASKRDTFDDLPESGSSSASRAKTSSSIVPTDSIESVVTVAVHLLAGVPRMLTGNANSSPNELFVSLFLDCPVRALIPLAPVIFSSLRRGDLWMRRVDFVDALVRIGDELLTTYEFARQPAVRFAAIRAVTAVVPLLMEDADEQSELFTTVQTLAVFFAKGIGRAKWPTPWEVQLSCARFLQMCLERDPDGRLGRASSGRAGKFAPQASLLSINADADIRVRGLGSPIAASVFDIATSDEEHLSQLYTDFRDGLPSDPAIPQHILTRALSLCNVAIVNSAVRRSALFHLLEIVLATNMFGTTVQHLFAQVAARLGFADASTCYQAFAAQITWGMATNNYDPLQVPWKVLGFASKRDCLEATFAASGSMLLAAQTPEGRTQFDALVQLTRRTQQQGLQECLPFLTAAYLGFAIQTAQQQGQLDLPVVGAQTLRELSQLGFAEDEHHKELRHMIEGADDLIVTALLSLFFEPAASLAESRRLAATALTQQDAKAGEILSTLTPTGDSSILVVHEPSRPFFASAILCAAFSALPSLGIALFRKDVVYNVLRHIFHHIASSRFHNDQLRLCAALRIYIAVCGDSFWTDQLNVQNLIKSIELLLGQRHLHDDFRPLLAYACKHSTLARHGPDVLVSCIVTWSVEVADQLAQLPASGDWLLEAARAVAQSSPVATSATVLLWPVKLTSTEQIAIESVIDMDTLTFAIHACPRLSLQFPSLLRIRNVLRKTDKARIGAFCRRSAWKLLKRMADCHSAQTSRVDGDSESDVVSDIYASIASVGEDALFERKDDKGDEGDDGVQAACGSFLAAVDTSSTGSLAAAAVLAIHELARTLPLEPGYHAFETLRSIAAMLPSPLSGLFGTKVPPSTRDELERVRPSIGSTTMPANTFRSELWLDPSLLDASTSSERWICRISAVMCEAVASLARQSIFHPIGRFVATNPTAAKALFHILLLCFTAADVEATATAPPSNGKRRSAARRSDTHEQPPTRELCRAAIATHFEQVLTASTSDPVCSSIIIQALLAVRSFRPVQEEPDQVCYWFQVDTSLLAKRCIACGLYSAAIFFVEHGSWEQDESQAPVASQSRNRTELLHQAYMNIDDPDAFYGITDGDVRELLLKRLHHEGHWLRAFQYHAADYEASNSDGANPAHAQEQALAQSLALLGFRYLVQGVDSAPSGADSHNRPAAFGTGLLSTSWDLPAGADSTLMRGDRVEAVLRTLRQATSEDDVDGPLSLALQSQLHSLCSIPAESVAALRKLQGELLALGQIKDWRKASTSLGPEEAVVHLRSVWTRADTSDHFDVTEKVLNTRQSLLHSARQRMQINQIGDALDGPAEQVARVERLLLVQLSRRAREHEKLQKAINATAQAEKIELALGDGANLAREEFAAVLWDQNEHPPAIQLLSQIVDGLAVTAQSSVQQRRRGARLLALLAQWRATARSQHPREIDRSLFEPAIKLLVTSSASDVAKDVSASAELSEIAYQWARFAEEHHRGSDLAEITRLRLYIKSRADEIDQNKREYDRTSSKTERGKLLQFQRQAEKILRQDQTRLTELEASRTHFLRRSVAMYARALSSSDGNDDAVARLVSLWFENADDAELNRLLAGCLSSIPSRKFVPLMHQLSARLTEVPDQSDPMAPFQSNLTQLLLRMCHDHPFHCLYAIFALIKTGADAKAATQRSSSRSSLAPSDSSSTSSTPQILRSTAAEKIWNQIKRRTSLGKRIRTFEELCLAYVEWAEFDLTSRPDRYFQSSGAIKKGALRMPPSGELRLARMRDLDVPVATARLEIDPTCKYESFVSIARYSETFTTAGGIHLPKISECIGSDGKRYKQLFKRDDDLRQDAVMQQVFRMVNELLRAERRTRERKLAIRTYTVLPLGPQCGMLEFVTNTVPLGEVLIALHASYRPHDITPTQARSKMRDAQPLPAKAKLEAFLDVCEQMRPAFQYFFSDAQRMPRDWYETRLKYTRSVSTNSIVGHVLGLGDRHVSNILLDKESGELVHIDFGVAFDQGKLLPIPELVPFRLTRDLVDGMGIHGVEGTFRRCCEETLRVLRAHQDVIKTVLEVFRHDPLFAWTSNPIKVLRAQEADESPLPAADVERSGVTAATSRSTPAPTPTPAQARASRSATPFGAAGEAAGVVGTDTAELSADRAVTSVMSKLSSSLSVEYTVNDLIQQAMDAGNLSAIFHGWQAAL</sequence>
<evidence type="ECO:0000256" key="7">
    <source>
        <dbReference type="ARBA" id="ARBA00022527"/>
    </source>
</evidence>
<gene>
    <name evidence="25" type="ORF">sr15062</name>
</gene>
<dbReference type="Proteomes" id="UP000008867">
    <property type="component" value="Chromosome 12"/>
</dbReference>
<dbReference type="InterPro" id="IPR036940">
    <property type="entry name" value="PI3/4_kinase_cat_sf"/>
</dbReference>
<accession>E6ZNC8</accession>
<dbReference type="SMART" id="SM00146">
    <property type="entry name" value="PI3Kc"/>
    <property type="match status" value="1"/>
</dbReference>
<feature type="compositionally biased region" description="Low complexity" evidence="21">
    <location>
        <begin position="3072"/>
        <end position="3096"/>
    </location>
</feature>
<keyword evidence="10" id="KW-0227">DNA damage</keyword>
<evidence type="ECO:0000256" key="12">
    <source>
        <dbReference type="ARBA" id="ARBA00022840"/>
    </source>
</evidence>
<evidence type="ECO:0000256" key="5">
    <source>
        <dbReference type="ARBA" id="ARBA00014619"/>
    </source>
</evidence>
<evidence type="ECO:0000259" key="24">
    <source>
        <dbReference type="PROSITE" id="PS51190"/>
    </source>
</evidence>
<dbReference type="Gene3D" id="3.30.1010.10">
    <property type="entry name" value="Phosphatidylinositol 3-kinase Catalytic Subunit, Chain A, domain 4"/>
    <property type="match status" value="1"/>
</dbReference>
<evidence type="ECO:0000313" key="26">
    <source>
        <dbReference type="Proteomes" id="UP000008867"/>
    </source>
</evidence>
<keyword evidence="12" id="KW-0067">ATP-binding</keyword>
<dbReference type="PROSITE" id="PS51189">
    <property type="entry name" value="FAT"/>
    <property type="match status" value="1"/>
</dbReference>
<dbReference type="PANTHER" id="PTHR37079">
    <property type="entry name" value="SERINE/THREONINE-PROTEIN KINASE ATM"/>
    <property type="match status" value="1"/>
</dbReference>
<evidence type="ECO:0000256" key="20">
    <source>
        <dbReference type="ARBA" id="ARBA00048679"/>
    </source>
</evidence>
<feature type="domain" description="FATC" evidence="24">
    <location>
        <begin position="3130"/>
        <end position="3162"/>
    </location>
</feature>
<protein>
    <recommendedName>
        <fullName evidence="5">Serine/threonine-protein kinase TEL1</fullName>
        <ecNumber evidence="4">2.7.11.1</ecNumber>
    </recommendedName>
    <alternativeName>
        <fullName evidence="15">ATM homolog</fullName>
    </alternativeName>
    <alternativeName>
        <fullName evidence="17 18">DNA-damage checkpoint kinase TEL1</fullName>
    </alternativeName>
    <alternativeName>
        <fullName evidence="6">Serine/threonine-protein kinase tel1</fullName>
    </alternativeName>
    <alternativeName>
        <fullName evidence="16">Telomere length regulation protein 1</fullName>
    </alternativeName>
</protein>
<feature type="domain" description="PI3K/PI4K catalytic" evidence="22">
    <location>
        <begin position="2773"/>
        <end position="3083"/>
    </location>
</feature>
<comment type="subcellular location">
    <subcellularLocation>
        <location evidence="1">Nucleus</location>
    </subcellularLocation>
</comment>
<feature type="region of interest" description="Disordered" evidence="21">
    <location>
        <begin position="2650"/>
        <end position="2670"/>
    </location>
</feature>
<feature type="compositionally biased region" description="Low complexity" evidence="21">
    <location>
        <begin position="994"/>
        <end position="1005"/>
    </location>
</feature>
<organism evidence="25 26">
    <name type="scientific">Sporisorium reilianum (strain SRZ2)</name>
    <name type="common">Maize head smut fungus</name>
    <dbReference type="NCBI Taxonomy" id="999809"/>
    <lineage>
        <taxon>Eukaryota</taxon>
        <taxon>Fungi</taxon>
        <taxon>Dikarya</taxon>
        <taxon>Basidiomycota</taxon>
        <taxon>Ustilaginomycotina</taxon>
        <taxon>Ustilaginomycetes</taxon>
        <taxon>Ustilaginales</taxon>
        <taxon>Ustilaginaceae</taxon>
        <taxon>Sporisorium</taxon>
    </lineage>
</organism>
<dbReference type="InterPro" id="IPR016024">
    <property type="entry name" value="ARM-type_fold"/>
</dbReference>
<dbReference type="eggNOG" id="KOG0892">
    <property type="taxonomic scope" value="Eukaryota"/>
</dbReference>
<dbReference type="SUPFAM" id="SSF56112">
    <property type="entry name" value="Protein kinase-like (PK-like)"/>
    <property type="match status" value="1"/>
</dbReference>
<evidence type="ECO:0000259" key="22">
    <source>
        <dbReference type="PROSITE" id="PS50290"/>
    </source>
</evidence>
<dbReference type="SUPFAM" id="SSF48371">
    <property type="entry name" value="ARM repeat"/>
    <property type="match status" value="1"/>
</dbReference>
<reference evidence="25 26" key="1">
    <citation type="journal article" date="2010" name="Science">
        <title>Pathogenicity determinants in smut fungi revealed by genome comparison.</title>
        <authorList>
            <person name="Schirawski J."/>
            <person name="Mannhaupt G."/>
            <person name="Muench K."/>
            <person name="Brefort T."/>
            <person name="Schipper K."/>
            <person name="Doehlemann G."/>
            <person name="Di Stasio M."/>
            <person name="Roessel N."/>
            <person name="Mendoza-Mendoza A."/>
            <person name="Pester D."/>
            <person name="Mueller O."/>
            <person name="Winterberg B."/>
            <person name="Meyer E."/>
            <person name="Ghareeb H."/>
            <person name="Wollenberg T."/>
            <person name="Muensterkoetter M."/>
            <person name="Wong P."/>
            <person name="Walter M."/>
            <person name="Stukenbrock E."/>
            <person name="Gueldener U."/>
            <person name="Kahmann R."/>
        </authorList>
    </citation>
    <scope>NUCLEOTIDE SEQUENCE [LARGE SCALE GENOMIC DNA]</scope>
    <source>
        <strain evidence="26">SRZ2</strain>
    </source>
</reference>
<dbReference type="GO" id="GO:0035556">
    <property type="term" value="P:intracellular signal transduction"/>
    <property type="evidence" value="ECO:0007669"/>
    <property type="project" value="UniProtKB-ARBA"/>
</dbReference>
<dbReference type="PANTHER" id="PTHR37079:SF4">
    <property type="entry name" value="SERINE_THREONINE-PROTEIN KINASE ATM"/>
    <property type="match status" value="1"/>
</dbReference>
<feature type="compositionally biased region" description="Polar residues" evidence="21">
    <location>
        <begin position="456"/>
        <end position="471"/>
    </location>
</feature>
<evidence type="ECO:0000256" key="13">
    <source>
        <dbReference type="ARBA" id="ARBA00023242"/>
    </source>
</evidence>
<proteinExistence type="inferred from homology"/>
<dbReference type="Pfam" id="PF02260">
    <property type="entry name" value="FATC"/>
    <property type="match status" value="1"/>
</dbReference>
<evidence type="ECO:0000256" key="1">
    <source>
        <dbReference type="ARBA" id="ARBA00004123"/>
    </source>
</evidence>
<dbReference type="EMBL" id="FQ311433">
    <property type="protein sequence ID" value="CBQ68779.1"/>
    <property type="molecule type" value="Genomic_DNA"/>
</dbReference>
<keyword evidence="8" id="KW-0808">Transferase</keyword>
<dbReference type="Gene3D" id="1.10.1070.11">
    <property type="entry name" value="Phosphatidylinositol 3-/4-kinase, catalytic domain"/>
    <property type="match status" value="1"/>
</dbReference>
<dbReference type="EC" id="2.7.11.1" evidence="4"/>
<evidence type="ECO:0000256" key="6">
    <source>
        <dbReference type="ARBA" id="ARBA00020288"/>
    </source>
</evidence>
<name>E6ZNC8_SPORE</name>
<keyword evidence="7" id="KW-0723">Serine/threonine-protein kinase</keyword>
<comment type="catalytic activity">
    <reaction evidence="19">
        <text>L-threonyl-[protein] + ATP = O-phospho-L-threonyl-[protein] + ADP + H(+)</text>
        <dbReference type="Rhea" id="RHEA:46608"/>
        <dbReference type="Rhea" id="RHEA-COMP:11060"/>
        <dbReference type="Rhea" id="RHEA-COMP:11605"/>
        <dbReference type="ChEBI" id="CHEBI:15378"/>
        <dbReference type="ChEBI" id="CHEBI:30013"/>
        <dbReference type="ChEBI" id="CHEBI:30616"/>
        <dbReference type="ChEBI" id="CHEBI:61977"/>
        <dbReference type="ChEBI" id="CHEBI:456216"/>
        <dbReference type="EC" id="2.7.11.1"/>
    </reaction>
</comment>
<evidence type="ECO:0000313" key="25">
    <source>
        <dbReference type="EMBL" id="CBQ68779.1"/>
    </source>
</evidence>
<dbReference type="InterPro" id="IPR018936">
    <property type="entry name" value="PI3/4_kinase_CS"/>
</dbReference>
<dbReference type="GO" id="GO:0005634">
    <property type="term" value="C:nucleus"/>
    <property type="evidence" value="ECO:0007669"/>
    <property type="project" value="UniProtKB-SubCell"/>
</dbReference>
<evidence type="ECO:0000256" key="21">
    <source>
        <dbReference type="SAM" id="MobiDB-lite"/>
    </source>
</evidence>
<evidence type="ECO:0000256" key="8">
    <source>
        <dbReference type="ARBA" id="ARBA00022679"/>
    </source>
</evidence>
<comment type="subunit">
    <text evidence="3">Associates with DNA double-strand breaks.</text>
</comment>
<comment type="similarity">
    <text evidence="2">Belongs to the PI3/PI4-kinase family. ATM subfamily.</text>
</comment>
<dbReference type="InterPro" id="IPR038980">
    <property type="entry name" value="ATM_plant"/>
</dbReference>
<dbReference type="InterPro" id="IPR021668">
    <property type="entry name" value="TAN"/>
</dbReference>
<keyword evidence="26" id="KW-1185">Reference proteome</keyword>
<dbReference type="GO" id="GO:0005524">
    <property type="term" value="F:ATP binding"/>
    <property type="evidence" value="ECO:0007669"/>
    <property type="project" value="UniProtKB-KW"/>
</dbReference>
<dbReference type="SMART" id="SM01343">
    <property type="entry name" value="FATC"/>
    <property type="match status" value="1"/>
</dbReference>
<dbReference type="Pfam" id="PF25030">
    <property type="entry name" value="M-HEAT_ATR"/>
    <property type="match status" value="1"/>
</dbReference>
<evidence type="ECO:0000256" key="18">
    <source>
        <dbReference type="ARBA" id="ARBA00032467"/>
    </source>
</evidence>
<comment type="function">
    <text evidence="14">Serine/threonine protein kinase which activates checkpoint signaling upon genotoxic stresses such as ionizing radiation (IR), ultraviolet light (UV), or DNA replication stalling, thereby acting as a DNA damage sensor. Recognizes the substrate consensus sequence [ST]-Q. Phosphorylates histone H2A to form H2AS128ph (gamma-H2A) at sites of DNA damage, involved in the regulation of DNA damage response mechanism. Required for the control of telomere length and genome stability.</text>
</comment>
<dbReference type="InterPro" id="IPR000403">
    <property type="entry name" value="PI3/4_kinase_cat_dom"/>
</dbReference>
<feature type="region of interest" description="Disordered" evidence="21">
    <location>
        <begin position="420"/>
        <end position="487"/>
    </location>
</feature>
<evidence type="ECO:0000256" key="9">
    <source>
        <dbReference type="ARBA" id="ARBA00022741"/>
    </source>
</evidence>
<evidence type="ECO:0000256" key="17">
    <source>
        <dbReference type="ARBA" id="ARBA00031460"/>
    </source>
</evidence>
<feature type="region of interest" description="Disordered" evidence="21">
    <location>
        <begin position="1939"/>
        <end position="1961"/>
    </location>
</feature>
<dbReference type="PROSITE" id="PS51190">
    <property type="entry name" value="FATC"/>
    <property type="match status" value="1"/>
</dbReference>
<dbReference type="InterPro" id="IPR014009">
    <property type="entry name" value="PIK_FAT"/>
</dbReference>
<dbReference type="InterPro" id="IPR056802">
    <property type="entry name" value="ATR-like_M-HEAT"/>
</dbReference>
<evidence type="ECO:0000256" key="3">
    <source>
        <dbReference type="ARBA" id="ARBA00011370"/>
    </source>
</evidence>
<evidence type="ECO:0000256" key="11">
    <source>
        <dbReference type="ARBA" id="ARBA00022777"/>
    </source>
</evidence>
<dbReference type="PROSITE" id="PS50290">
    <property type="entry name" value="PI3_4_KINASE_3"/>
    <property type="match status" value="1"/>
</dbReference>
<dbReference type="SMART" id="SM01342">
    <property type="entry name" value="TAN"/>
    <property type="match status" value="1"/>
</dbReference>
<keyword evidence="11" id="KW-0418">Kinase</keyword>
<dbReference type="GO" id="GO:0004674">
    <property type="term" value="F:protein serine/threonine kinase activity"/>
    <property type="evidence" value="ECO:0007669"/>
    <property type="project" value="UniProtKB-KW"/>
</dbReference>
<evidence type="ECO:0000256" key="14">
    <source>
        <dbReference type="ARBA" id="ARBA00025079"/>
    </source>
</evidence>
<dbReference type="PROSITE" id="PS00915">
    <property type="entry name" value="PI3_4_KINASE_1"/>
    <property type="match status" value="1"/>
</dbReference>
<keyword evidence="13" id="KW-0539">Nucleus</keyword>
<dbReference type="CDD" id="cd05171">
    <property type="entry name" value="PIKKc_ATM"/>
    <property type="match status" value="1"/>
</dbReference>
<dbReference type="InterPro" id="IPR011009">
    <property type="entry name" value="Kinase-like_dom_sf"/>
</dbReference>
<keyword evidence="9" id="KW-0547">Nucleotide-binding</keyword>
<dbReference type="VEuPathDB" id="FungiDB:sr15062"/>
<dbReference type="OrthoDB" id="381190at2759"/>
<dbReference type="InterPro" id="IPR044107">
    <property type="entry name" value="PIKKc_ATM"/>
</dbReference>
<evidence type="ECO:0000256" key="4">
    <source>
        <dbReference type="ARBA" id="ARBA00012513"/>
    </source>
</evidence>